<dbReference type="KEGG" id="aca:ACP_1842"/>
<reference evidence="2 3" key="1">
    <citation type="journal article" date="2009" name="Appl. Environ. Microbiol.">
        <title>Three genomes from the phylum Acidobacteria provide insight into the lifestyles of these microorganisms in soils.</title>
        <authorList>
            <person name="Ward N.L."/>
            <person name="Challacombe J.F."/>
            <person name="Janssen P.H."/>
            <person name="Henrissat B."/>
            <person name="Coutinho P.M."/>
            <person name="Wu M."/>
            <person name="Xie G."/>
            <person name="Haft D.H."/>
            <person name="Sait M."/>
            <person name="Badger J."/>
            <person name="Barabote R.D."/>
            <person name="Bradley B."/>
            <person name="Brettin T.S."/>
            <person name="Brinkac L.M."/>
            <person name="Bruce D."/>
            <person name="Creasy T."/>
            <person name="Daugherty S.C."/>
            <person name="Davidsen T.M."/>
            <person name="DeBoy R.T."/>
            <person name="Detter J.C."/>
            <person name="Dodson R.J."/>
            <person name="Durkin A.S."/>
            <person name="Ganapathy A."/>
            <person name="Gwinn-Giglio M."/>
            <person name="Han C.S."/>
            <person name="Khouri H."/>
            <person name="Kiss H."/>
            <person name="Kothari S.P."/>
            <person name="Madupu R."/>
            <person name="Nelson K.E."/>
            <person name="Nelson W.C."/>
            <person name="Paulsen I."/>
            <person name="Penn K."/>
            <person name="Ren Q."/>
            <person name="Rosovitz M.J."/>
            <person name="Selengut J.D."/>
            <person name="Shrivastava S."/>
            <person name="Sullivan S.A."/>
            <person name="Tapia R."/>
            <person name="Thompson L.S."/>
            <person name="Watkins K.L."/>
            <person name="Yang Q."/>
            <person name="Yu C."/>
            <person name="Zafar N."/>
            <person name="Zhou L."/>
            <person name="Kuske C.R."/>
        </authorList>
    </citation>
    <scope>NUCLEOTIDE SEQUENCE [LARGE SCALE GENOMIC DNA]</scope>
    <source>
        <strain evidence="3">ATCC 51196 / DSM 11244 / BCRC 80197 / JCM 7670 / NBRC 15755 / NCIMB 13165 / 161</strain>
    </source>
</reference>
<feature type="compositionally biased region" description="Basic residues" evidence="1">
    <location>
        <begin position="160"/>
        <end position="171"/>
    </location>
</feature>
<feature type="region of interest" description="Disordered" evidence="1">
    <location>
        <begin position="297"/>
        <end position="321"/>
    </location>
</feature>
<evidence type="ECO:0000313" key="3">
    <source>
        <dbReference type="Proteomes" id="UP000002207"/>
    </source>
</evidence>
<evidence type="ECO:0000313" key="2">
    <source>
        <dbReference type="EMBL" id="ACO31798.1"/>
    </source>
</evidence>
<feature type="region of interest" description="Disordered" evidence="1">
    <location>
        <begin position="218"/>
        <end position="242"/>
    </location>
</feature>
<feature type="compositionally biased region" description="Basic residues" evidence="1">
    <location>
        <begin position="116"/>
        <end position="141"/>
    </location>
</feature>
<accession>C1F840</accession>
<dbReference type="Proteomes" id="UP000002207">
    <property type="component" value="Chromosome"/>
</dbReference>
<keyword evidence="3" id="KW-1185">Reference proteome</keyword>
<protein>
    <submittedName>
        <fullName evidence="2">Putative lipoprotein</fullName>
    </submittedName>
</protein>
<feature type="compositionally biased region" description="Basic residues" evidence="1">
    <location>
        <begin position="93"/>
        <end position="102"/>
    </location>
</feature>
<dbReference type="AlphaFoldDB" id="C1F840"/>
<evidence type="ECO:0000256" key="1">
    <source>
        <dbReference type="SAM" id="MobiDB-lite"/>
    </source>
</evidence>
<dbReference type="PROSITE" id="PS51257">
    <property type="entry name" value="PROKAR_LIPOPROTEIN"/>
    <property type="match status" value="1"/>
</dbReference>
<keyword evidence="2" id="KW-0449">Lipoprotein</keyword>
<feature type="region of interest" description="Disordered" evidence="1">
    <location>
        <begin position="85"/>
        <end position="179"/>
    </location>
</feature>
<gene>
    <name evidence="2" type="ordered locus">ACP_1842</name>
</gene>
<dbReference type="HOGENOM" id="CLU_865028_0_0_0"/>
<sequence length="321" mass="36403">MHRLMRQTPAAANSCVSIACLRVSLAQKHLRRILRRSPACGSTHRASNQVLHPGPARAGLPGLPGIIGRAQTLHQFPHIGLGVRPQARQHAIQPKRKRHHRQQIGPQQPLPAQGTHPRRQRPVQHRHAKAQQHRLRARLRQLKNADPHAPPKGIGQHGPRLLRRKVMKRRENRPETAQLLRDPRRIDRLRAKPNAPARGRLSAGKCRLVRKFIGQHHRNAFAQRGGQLRGQRKPRPSAPRAQVHHLPRPALVHRPAQKRSHRAIIAQRIPRMLQRIRHQVAPQARVARMIVHLKPRAASHPTAESTGCRAIPQPQPPAQEF</sequence>
<name>C1F840_ACIC5</name>
<dbReference type="EMBL" id="CP001472">
    <property type="protein sequence ID" value="ACO31798.1"/>
    <property type="molecule type" value="Genomic_DNA"/>
</dbReference>
<organism evidence="2 3">
    <name type="scientific">Acidobacterium capsulatum (strain ATCC 51196 / DSM 11244 / BCRC 80197 / JCM 7670 / NBRC 15755 / NCIMB 13165 / 161)</name>
    <dbReference type="NCBI Taxonomy" id="240015"/>
    <lineage>
        <taxon>Bacteria</taxon>
        <taxon>Pseudomonadati</taxon>
        <taxon>Acidobacteriota</taxon>
        <taxon>Terriglobia</taxon>
        <taxon>Terriglobales</taxon>
        <taxon>Acidobacteriaceae</taxon>
        <taxon>Acidobacterium</taxon>
    </lineage>
</organism>
<dbReference type="InParanoid" id="C1F840"/>
<proteinExistence type="predicted"/>